<gene>
    <name evidence="2" type="ORF">GCM10007063_20540</name>
</gene>
<proteinExistence type="inferred from homology"/>
<dbReference type="EMBL" id="BMNQ01000028">
    <property type="protein sequence ID" value="GGJ98149.1"/>
    <property type="molecule type" value="Genomic_DNA"/>
</dbReference>
<protein>
    <submittedName>
        <fullName evidence="2">Glucokinase</fullName>
    </submittedName>
</protein>
<comment type="caution">
    <text evidence="2">The sequence shown here is derived from an EMBL/GenBank/DDBJ whole genome shotgun (WGS) entry which is preliminary data.</text>
</comment>
<dbReference type="AlphaFoldDB" id="A0A917PXU3"/>
<reference evidence="2" key="1">
    <citation type="journal article" date="2014" name="Int. J. Syst. Evol. Microbiol.">
        <title>Complete genome sequence of Corynebacterium casei LMG S-19264T (=DSM 44701T), isolated from a smear-ripened cheese.</title>
        <authorList>
            <consortium name="US DOE Joint Genome Institute (JGI-PGF)"/>
            <person name="Walter F."/>
            <person name="Albersmeier A."/>
            <person name="Kalinowski J."/>
            <person name="Ruckert C."/>
        </authorList>
    </citation>
    <scope>NUCLEOTIDE SEQUENCE</scope>
    <source>
        <strain evidence="2">JCM 12580</strain>
    </source>
</reference>
<organism evidence="2 3">
    <name type="scientific">Lentibacillus kapialis</name>
    <dbReference type="NCBI Taxonomy" id="340214"/>
    <lineage>
        <taxon>Bacteria</taxon>
        <taxon>Bacillati</taxon>
        <taxon>Bacillota</taxon>
        <taxon>Bacilli</taxon>
        <taxon>Bacillales</taxon>
        <taxon>Bacillaceae</taxon>
        <taxon>Lentibacillus</taxon>
    </lineage>
</organism>
<dbReference type="SUPFAM" id="SSF53067">
    <property type="entry name" value="Actin-like ATPase domain"/>
    <property type="match status" value="1"/>
</dbReference>
<comment type="similarity">
    <text evidence="1">Belongs to the ROK (NagC/XylR) family.</text>
</comment>
<dbReference type="Pfam" id="PF00480">
    <property type="entry name" value="ROK"/>
    <property type="match status" value="1"/>
</dbReference>
<name>A0A917PXU3_9BACI</name>
<keyword evidence="3" id="KW-1185">Reference proteome</keyword>
<evidence type="ECO:0000256" key="1">
    <source>
        <dbReference type="ARBA" id="ARBA00006479"/>
    </source>
</evidence>
<sequence>MKYAIGLDIGGTKIASGIVNQTGDIIQREVVDSDPSNRESMFSQVEACIEQLLDHSSIPMHDIYGIGAGVPGKVDLKNGIAIFQNNLPWREFPLAERIKKTFGTERVIVDNDVYMAAFAEWKEAQLLREELFVYMTVSTGISGAIIQAGEFIRGAGFAGEVGMIPVNSDFHDETLGRLEYVASGPALEKHANIAYGKSDMTAKQVFEAFYTGDPTAQSLIDDMAYALAQGIYVFSSLLDPHKMVFGGSVIFNNPKLLAMIKAKLDNWLIDEQKHILNNVEISHMGNEQGIIGAGHRILAHEFEQSAGQLINRSL</sequence>
<dbReference type="Proteomes" id="UP000658382">
    <property type="component" value="Unassembled WGS sequence"/>
</dbReference>
<evidence type="ECO:0000313" key="3">
    <source>
        <dbReference type="Proteomes" id="UP000658382"/>
    </source>
</evidence>
<dbReference type="InterPro" id="IPR043129">
    <property type="entry name" value="ATPase_NBD"/>
</dbReference>
<dbReference type="PANTHER" id="PTHR18964">
    <property type="entry name" value="ROK (REPRESSOR, ORF, KINASE) FAMILY"/>
    <property type="match status" value="1"/>
</dbReference>
<dbReference type="PANTHER" id="PTHR18964:SF170">
    <property type="entry name" value="SUGAR KINASE"/>
    <property type="match status" value="1"/>
</dbReference>
<dbReference type="Gene3D" id="3.30.420.40">
    <property type="match status" value="2"/>
</dbReference>
<dbReference type="RefSeq" id="WP_188633013.1">
    <property type="nucleotide sequence ID" value="NZ_BMNQ01000028.1"/>
</dbReference>
<evidence type="ECO:0000313" key="2">
    <source>
        <dbReference type="EMBL" id="GGJ98149.1"/>
    </source>
</evidence>
<dbReference type="InterPro" id="IPR000600">
    <property type="entry name" value="ROK"/>
</dbReference>
<reference evidence="2" key="2">
    <citation type="submission" date="2020-09" db="EMBL/GenBank/DDBJ databases">
        <authorList>
            <person name="Sun Q."/>
            <person name="Ohkuma M."/>
        </authorList>
    </citation>
    <scope>NUCLEOTIDE SEQUENCE</scope>
    <source>
        <strain evidence="2">JCM 12580</strain>
    </source>
</reference>
<accession>A0A917PXU3</accession>